<dbReference type="EMBL" id="MLYV02001052">
    <property type="protein sequence ID" value="PSR73871.1"/>
    <property type="molecule type" value="Genomic_DNA"/>
</dbReference>
<feature type="compositionally biased region" description="Low complexity" evidence="1">
    <location>
        <begin position="146"/>
        <end position="156"/>
    </location>
</feature>
<dbReference type="AlphaFoldDB" id="A0A2R6NNA8"/>
<evidence type="ECO:0000256" key="1">
    <source>
        <dbReference type="SAM" id="MobiDB-lite"/>
    </source>
</evidence>
<accession>A0A2R6NNA8</accession>
<feature type="non-terminal residue" evidence="2">
    <location>
        <position position="185"/>
    </location>
</feature>
<feature type="region of interest" description="Disordered" evidence="1">
    <location>
        <begin position="95"/>
        <end position="185"/>
    </location>
</feature>
<keyword evidence="3" id="KW-1185">Reference proteome</keyword>
<evidence type="ECO:0000313" key="2">
    <source>
        <dbReference type="EMBL" id="PSR73871.1"/>
    </source>
</evidence>
<feature type="compositionally biased region" description="Pro residues" evidence="1">
    <location>
        <begin position="157"/>
        <end position="172"/>
    </location>
</feature>
<protein>
    <submittedName>
        <fullName evidence="2">Uncharacterized protein</fullName>
    </submittedName>
</protein>
<gene>
    <name evidence="2" type="ORF">PHLCEN_2v10291</name>
</gene>
<sequence>MTTAQSTTSLPCNNKTHCFDEEDVRDRYYDSTRKPPWDTCKELICPNHYTFPHYTSHKDNTWAKPTDPDQISRIIEYHKLSEKRRAEVEEELAQRVQLSRPSATVAQPVASSSSTVRTGPTSTTPRPQTPKPSQIPIARSASGSGTPTQQPIAQQQQPPPPPNPPSPPPPTTVIPMAAQNPSLSD</sequence>
<name>A0A2R6NNA8_9APHY</name>
<dbReference type="Proteomes" id="UP000186601">
    <property type="component" value="Unassembled WGS sequence"/>
</dbReference>
<feature type="compositionally biased region" description="Polar residues" evidence="1">
    <location>
        <begin position="96"/>
        <end position="126"/>
    </location>
</feature>
<proteinExistence type="predicted"/>
<organism evidence="2 3">
    <name type="scientific">Hermanssonia centrifuga</name>
    <dbReference type="NCBI Taxonomy" id="98765"/>
    <lineage>
        <taxon>Eukaryota</taxon>
        <taxon>Fungi</taxon>
        <taxon>Dikarya</taxon>
        <taxon>Basidiomycota</taxon>
        <taxon>Agaricomycotina</taxon>
        <taxon>Agaricomycetes</taxon>
        <taxon>Polyporales</taxon>
        <taxon>Meruliaceae</taxon>
        <taxon>Hermanssonia</taxon>
    </lineage>
</organism>
<reference evidence="2 3" key="1">
    <citation type="submission" date="2018-02" db="EMBL/GenBank/DDBJ databases">
        <title>Genome sequence of the basidiomycete white-rot fungus Phlebia centrifuga.</title>
        <authorList>
            <person name="Granchi Z."/>
            <person name="Peng M."/>
            <person name="de Vries R.P."/>
            <person name="Hilden K."/>
            <person name="Makela M.R."/>
            <person name="Grigoriev I."/>
            <person name="Riley R."/>
        </authorList>
    </citation>
    <scope>NUCLEOTIDE SEQUENCE [LARGE SCALE GENOMIC DNA]</scope>
    <source>
        <strain evidence="2 3">FBCC195</strain>
    </source>
</reference>
<comment type="caution">
    <text evidence="2">The sequence shown here is derived from an EMBL/GenBank/DDBJ whole genome shotgun (WGS) entry which is preliminary data.</text>
</comment>
<evidence type="ECO:0000313" key="3">
    <source>
        <dbReference type="Proteomes" id="UP000186601"/>
    </source>
</evidence>